<dbReference type="InterPro" id="IPR036779">
    <property type="entry name" value="LysM_dom_sf"/>
</dbReference>
<feature type="chain" id="PRO_5005503538" evidence="2">
    <location>
        <begin position="20"/>
        <end position="539"/>
    </location>
</feature>
<feature type="domain" description="LysM" evidence="3">
    <location>
        <begin position="351"/>
        <end position="394"/>
    </location>
</feature>
<dbReference type="PANTHER" id="PTHR33734">
    <property type="entry name" value="LYSM DOMAIN-CONTAINING GPI-ANCHORED PROTEIN 2"/>
    <property type="match status" value="1"/>
</dbReference>
<dbReference type="AlphaFoldDB" id="A0A0K6H1K2"/>
<dbReference type="PROSITE" id="PS00922">
    <property type="entry name" value="TRANSGLYCOSYLASE"/>
    <property type="match status" value="1"/>
</dbReference>
<dbReference type="GO" id="GO:0008932">
    <property type="term" value="F:lytic endotransglycosylase activity"/>
    <property type="evidence" value="ECO:0007669"/>
    <property type="project" value="TreeGrafter"/>
</dbReference>
<evidence type="ECO:0000313" key="5">
    <source>
        <dbReference type="Proteomes" id="UP000182598"/>
    </source>
</evidence>
<evidence type="ECO:0000259" key="3">
    <source>
        <dbReference type="PROSITE" id="PS51782"/>
    </source>
</evidence>
<dbReference type="Gene3D" id="1.10.530.10">
    <property type="match status" value="1"/>
</dbReference>
<dbReference type="SMART" id="SM00257">
    <property type="entry name" value="LysM"/>
    <property type="match status" value="3"/>
</dbReference>
<keyword evidence="5" id="KW-1185">Reference proteome</keyword>
<dbReference type="Proteomes" id="UP000182598">
    <property type="component" value="Unassembled WGS sequence"/>
</dbReference>
<dbReference type="Gene3D" id="3.10.350.10">
    <property type="entry name" value="LysM domain"/>
    <property type="match status" value="3"/>
</dbReference>
<feature type="domain" description="LysM" evidence="3">
    <location>
        <begin position="425"/>
        <end position="469"/>
    </location>
</feature>
<evidence type="ECO:0000313" key="4">
    <source>
        <dbReference type="EMBL" id="CUA84701.1"/>
    </source>
</evidence>
<dbReference type="FunFam" id="1.10.530.10:FF:000004">
    <property type="entry name" value="Membrane-bound lytic murein transglycosylase D"/>
    <property type="match status" value="1"/>
</dbReference>
<dbReference type="SUPFAM" id="SSF53955">
    <property type="entry name" value="Lysozyme-like"/>
    <property type="match status" value="1"/>
</dbReference>
<dbReference type="InterPro" id="IPR000189">
    <property type="entry name" value="Transglyc_AS"/>
</dbReference>
<dbReference type="GO" id="GO:0016020">
    <property type="term" value="C:membrane"/>
    <property type="evidence" value="ECO:0007669"/>
    <property type="project" value="InterPro"/>
</dbReference>
<dbReference type="InterPro" id="IPR018392">
    <property type="entry name" value="LysM"/>
</dbReference>
<dbReference type="PANTHER" id="PTHR33734:SF22">
    <property type="entry name" value="MEMBRANE-BOUND LYTIC MUREIN TRANSGLYCOSYLASE D"/>
    <property type="match status" value="1"/>
</dbReference>
<dbReference type="Pfam" id="PF01464">
    <property type="entry name" value="SLT"/>
    <property type="match status" value="1"/>
</dbReference>
<dbReference type="PROSITE" id="PS51257">
    <property type="entry name" value="PROKAR_LIPOPROTEIN"/>
    <property type="match status" value="1"/>
</dbReference>
<proteinExistence type="inferred from homology"/>
<accession>A0A0K6H1K2</accession>
<dbReference type="Pfam" id="PF01476">
    <property type="entry name" value="LysM"/>
    <property type="match status" value="3"/>
</dbReference>
<dbReference type="EMBL" id="CYHB01000002">
    <property type="protein sequence ID" value="CUA84701.1"/>
    <property type="molecule type" value="Genomic_DNA"/>
</dbReference>
<dbReference type="GO" id="GO:0000270">
    <property type="term" value="P:peptidoglycan metabolic process"/>
    <property type="evidence" value="ECO:0007669"/>
    <property type="project" value="InterPro"/>
</dbReference>
<evidence type="ECO:0000256" key="2">
    <source>
        <dbReference type="SAM" id="SignalP"/>
    </source>
</evidence>
<dbReference type="CDD" id="cd16894">
    <property type="entry name" value="MltD-like"/>
    <property type="match status" value="1"/>
</dbReference>
<name>A0A0K6H1K2_9GAMM</name>
<reference evidence="5" key="1">
    <citation type="submission" date="2015-08" db="EMBL/GenBank/DDBJ databases">
        <authorList>
            <person name="Varghese N."/>
        </authorList>
    </citation>
    <scope>NUCLEOTIDE SEQUENCE [LARGE SCALE GENOMIC DNA]</scope>
    <source>
        <strain evidence="5">DSM 27808</strain>
    </source>
</reference>
<feature type="domain" description="LysM" evidence="3">
    <location>
        <begin position="484"/>
        <end position="528"/>
    </location>
</feature>
<dbReference type="CDD" id="cd00118">
    <property type="entry name" value="LysM"/>
    <property type="match status" value="3"/>
</dbReference>
<dbReference type="SUPFAM" id="SSF54106">
    <property type="entry name" value="LysM domain"/>
    <property type="match status" value="3"/>
</dbReference>
<dbReference type="InterPro" id="IPR008258">
    <property type="entry name" value="Transglycosylase_SLT_dom_1"/>
</dbReference>
<dbReference type="InterPro" id="IPR023346">
    <property type="entry name" value="Lysozyme-like_dom_sf"/>
</dbReference>
<dbReference type="PROSITE" id="PS51782">
    <property type="entry name" value="LYSM"/>
    <property type="match status" value="3"/>
</dbReference>
<protein>
    <submittedName>
        <fullName evidence="4">Transglycosylase SLT domain/LysM domain</fullName>
    </submittedName>
</protein>
<evidence type="ECO:0000256" key="1">
    <source>
        <dbReference type="ARBA" id="ARBA00007734"/>
    </source>
</evidence>
<sequence length="539" mass="61193">MMYMKKWIALAISSTLATGCSLTPWQSDSAANETIQTVPAEPVAEPVETNTLLEAEAIAEHSEVEPAVIELTPQQEADLWQRIRRQLTMEAPELPRLVSQRNWYLNNPYYMERVAKRAQPFMYMIVDEIERRGMPLELALLPIVESAFDPFAYSHGRAAGVWQFIPGTARHYGLEINWWYDGRRDVYAATHAALDYLDALQKRFDGDWLHALAAYNSGEGRVAGSIRRNKRAGKPTDFWSLDLPRETRAYVPKLLALADILKNYDDYAKHWLPIDNKPYLAVVEAHSQIDLAKAAEIAELDLDTLHHYNSAYNRWATDPVGPHRLLLPIENASKLQTWLATADSKELVQWTRHQVKSGESLLVIAKQYHTTAKAIQQANNISGHIIRAGDHLLVPVATRDLDEYSLSAEQRLVSKQSQSRGAYKVEHEVVSGDTLWDISREYNVNLRSLASWNGMAPTDPLRPGKKLVVWLPHSEKPAGVVRSLNYKVRSGDSLARIASRFNVSITDIEKWNQINRNNYLQPGQQLKLYVDVTRLNTQS</sequence>
<comment type="similarity">
    <text evidence="1">Belongs to the transglycosylase Slt family.</text>
</comment>
<feature type="signal peptide" evidence="2">
    <location>
        <begin position="1"/>
        <end position="19"/>
    </location>
</feature>
<gene>
    <name evidence="4" type="ORF">Ga0061064_0980</name>
</gene>
<keyword evidence="2" id="KW-0732">Signal</keyword>
<organism evidence="4 5">
    <name type="scientific">Pseudidiomarina woesei</name>
    <dbReference type="NCBI Taxonomy" id="1381080"/>
    <lineage>
        <taxon>Bacteria</taxon>
        <taxon>Pseudomonadati</taxon>
        <taxon>Pseudomonadota</taxon>
        <taxon>Gammaproteobacteria</taxon>
        <taxon>Alteromonadales</taxon>
        <taxon>Idiomarinaceae</taxon>
        <taxon>Pseudidiomarina</taxon>
    </lineage>
</organism>